<evidence type="ECO:0000313" key="1">
    <source>
        <dbReference type="EMBL" id="GFY28632.1"/>
    </source>
</evidence>
<comment type="caution">
    <text evidence="1">The sequence shown here is derived from an EMBL/GenBank/DDBJ whole genome shotgun (WGS) entry which is preliminary data.</text>
</comment>
<dbReference type="EMBL" id="BMAU01021386">
    <property type="protein sequence ID" value="GFY28632.1"/>
    <property type="molecule type" value="Genomic_DNA"/>
</dbReference>
<reference evidence="1" key="1">
    <citation type="submission" date="2020-08" db="EMBL/GenBank/DDBJ databases">
        <title>Multicomponent nature underlies the extraordinary mechanical properties of spider dragline silk.</title>
        <authorList>
            <person name="Kono N."/>
            <person name="Nakamura H."/>
            <person name="Mori M."/>
            <person name="Yoshida Y."/>
            <person name="Ohtoshi R."/>
            <person name="Malay A.D."/>
            <person name="Moran D.A.P."/>
            <person name="Tomita M."/>
            <person name="Numata K."/>
            <person name="Arakawa K."/>
        </authorList>
    </citation>
    <scope>NUCLEOTIDE SEQUENCE</scope>
</reference>
<accession>A0A8X6W5Z5</accession>
<organism evidence="1 2">
    <name type="scientific">Trichonephila clavipes</name>
    <name type="common">Golden silk orbweaver</name>
    <name type="synonym">Nephila clavipes</name>
    <dbReference type="NCBI Taxonomy" id="2585209"/>
    <lineage>
        <taxon>Eukaryota</taxon>
        <taxon>Metazoa</taxon>
        <taxon>Ecdysozoa</taxon>
        <taxon>Arthropoda</taxon>
        <taxon>Chelicerata</taxon>
        <taxon>Arachnida</taxon>
        <taxon>Araneae</taxon>
        <taxon>Araneomorphae</taxon>
        <taxon>Entelegynae</taxon>
        <taxon>Araneoidea</taxon>
        <taxon>Nephilidae</taxon>
        <taxon>Trichonephila</taxon>
    </lineage>
</organism>
<sequence length="174" mass="20055">MFLAGHPSQGCFGLQSHCAPCYFFNQASFYPSDFSFSQLLLLVSSSSIEFLKFTASISETQIDDNRCRNIMEVNNGRILIIFCYMGNRSIGATENVRVRMLENSVNHRSGNLWHRERTSYSAHESDVTRGYYPLAALERPVRSLSENFERRFENFVENECCLLTHKHQFGTLMI</sequence>
<evidence type="ECO:0000313" key="2">
    <source>
        <dbReference type="Proteomes" id="UP000887159"/>
    </source>
</evidence>
<name>A0A8X6W5Z5_TRICX</name>
<dbReference type="Proteomes" id="UP000887159">
    <property type="component" value="Unassembled WGS sequence"/>
</dbReference>
<proteinExistence type="predicted"/>
<protein>
    <submittedName>
        <fullName evidence="1">Uncharacterized protein</fullName>
    </submittedName>
</protein>
<keyword evidence="2" id="KW-1185">Reference proteome</keyword>
<gene>
    <name evidence="1" type="ORF">TNCV_3439991</name>
</gene>
<dbReference type="AlphaFoldDB" id="A0A8X6W5Z5"/>